<dbReference type="Gene3D" id="1.20.1110.10">
    <property type="entry name" value="Calcium-transporting ATPase, transmembrane domain"/>
    <property type="match status" value="1"/>
</dbReference>
<dbReference type="FunFam" id="3.40.50.1000:FF:000211">
    <property type="entry name" value="Plasma membrane ATPase"/>
    <property type="match status" value="1"/>
</dbReference>
<keyword evidence="7" id="KW-0067">ATP-binding</keyword>
<dbReference type="SMART" id="SM00831">
    <property type="entry name" value="Cation_ATPase_N"/>
    <property type="match status" value="1"/>
</dbReference>
<dbReference type="GO" id="GO:0008553">
    <property type="term" value="F:P-type proton-exporting transporter activity"/>
    <property type="evidence" value="ECO:0007669"/>
    <property type="project" value="InterPro"/>
</dbReference>
<keyword evidence="10 12" id="KW-1133">Transmembrane helix</keyword>
<dbReference type="Proteomes" id="UP000239724">
    <property type="component" value="Unassembled WGS sequence"/>
</dbReference>
<dbReference type="InterPro" id="IPR006534">
    <property type="entry name" value="P-type_ATPase_IIIA"/>
</dbReference>
<dbReference type="Pfam" id="PF00122">
    <property type="entry name" value="E1-E2_ATPase"/>
    <property type="match status" value="1"/>
</dbReference>
<dbReference type="GO" id="GO:0120029">
    <property type="term" value="P:proton export across plasma membrane"/>
    <property type="evidence" value="ECO:0007669"/>
    <property type="project" value="InterPro"/>
</dbReference>
<dbReference type="GO" id="GO:0016020">
    <property type="term" value="C:membrane"/>
    <property type="evidence" value="ECO:0007669"/>
    <property type="project" value="UniProtKB-SubCell"/>
</dbReference>
<feature type="transmembrane region" description="Helical" evidence="12">
    <location>
        <begin position="719"/>
        <end position="741"/>
    </location>
</feature>
<evidence type="ECO:0000313" key="15">
    <source>
        <dbReference type="Proteomes" id="UP000239724"/>
    </source>
</evidence>
<evidence type="ECO:0000256" key="4">
    <source>
        <dbReference type="ARBA" id="ARBA00022692"/>
    </source>
</evidence>
<dbReference type="InterPro" id="IPR059000">
    <property type="entry name" value="ATPase_P-type_domA"/>
</dbReference>
<evidence type="ECO:0000313" key="14">
    <source>
        <dbReference type="EMBL" id="PPQ33500.1"/>
    </source>
</evidence>
<feature type="transmembrane region" description="Helical" evidence="12">
    <location>
        <begin position="95"/>
        <end position="117"/>
    </location>
</feature>
<dbReference type="InterPro" id="IPR018303">
    <property type="entry name" value="ATPase_P-typ_P_site"/>
</dbReference>
<sequence length="867" mass="92476">MTTGVVAGAASVILVLLVIKIVRHSIGNGTPRRPRAPPSPAVETKDDLQTLPLPELEKILASSPNGLSASESAKRLTQYGPNEIEKKRTNVLLKILSYFWGPIPWMIEVAVILSGVVRHWPDFSIILVLLVANAAVGFFEERQAGNAIEALKAKLAIKARVRRDGTWITPPARELVPGDAIRLRLGDIVPADARLLDGDEVSVDQSALTGESLPTTRKTGDAVFSGSIIRRGEVNALVYATGGKTYFGRTADLVQSAATVSHFQRAVLRIGNYLIMLAVAMVAVIIAAAVWHGDPILTTLQFALVLTVAAIPVAMPTVLSVTMAVGARLLAKKQAIVSKLVAIEELAGVDVLCADKTGTLTQNKLTLGDPFCLDKITVDQLILAGALASRAEDDVIDLAVLGGLRNKQALKPFQVTHFMPFDPVHKRTEAAVTGADGSTFKVTKGAPQVILGLSANEAAVKAAVDKAVNDFAARGFRALGVARADGDGKWQFLGILPLFDPPRDDAKATVATAATMGVKIKMVTGDALAIARETARTLGMGTNILDGATLGDARTEETASVARSIEQADGFAQVFPEHKFHIVDVLQKHGHAVGMTGDGVNDAPALKKADCGFAVSGATDAARAAASIVLVAPGLTVLIDAIKESRKIFQRMNSYAMYRIAETLRVLLFMTLAIVVFNFYPLTAIMIVMLALLNDGAILSIAYDNVVYRNQPEAWNMRVVLGIATVLGLVGPIAAFGLFFLGDRVLHIDRPQIQTMMYLLLSVAGHLTIFQTRTRGAWWTIRPAPILLLAVVGTQVVATVICVSGFLVAPLWWGWAAMVWGYALAWFLVTDPVKLLAYRLLDRTGGGGEVPTTPVTAGFEPQALASH</sequence>
<feature type="transmembrane region" description="Helical" evidence="12">
    <location>
        <begin position="273"/>
        <end position="291"/>
    </location>
</feature>
<evidence type="ECO:0000256" key="11">
    <source>
        <dbReference type="ARBA" id="ARBA00023136"/>
    </source>
</evidence>
<feature type="transmembrane region" description="Helical" evidence="12">
    <location>
        <begin position="784"/>
        <end position="806"/>
    </location>
</feature>
<feature type="transmembrane region" description="Helical" evidence="12">
    <location>
        <begin position="685"/>
        <end position="707"/>
    </location>
</feature>
<dbReference type="SUPFAM" id="SSF56784">
    <property type="entry name" value="HAD-like"/>
    <property type="match status" value="1"/>
</dbReference>
<accession>A0A2S6NFY3</accession>
<gene>
    <name evidence="14" type="ORF">CCS01_14230</name>
</gene>
<dbReference type="InterPro" id="IPR023298">
    <property type="entry name" value="ATPase_P-typ_TM_dom_sf"/>
</dbReference>
<dbReference type="GO" id="GO:0016887">
    <property type="term" value="F:ATP hydrolysis activity"/>
    <property type="evidence" value="ECO:0007669"/>
    <property type="project" value="InterPro"/>
</dbReference>
<dbReference type="InterPro" id="IPR023214">
    <property type="entry name" value="HAD_sf"/>
</dbReference>
<evidence type="ECO:0000256" key="3">
    <source>
        <dbReference type="ARBA" id="ARBA00022553"/>
    </source>
</evidence>
<dbReference type="SFLD" id="SFLDG00002">
    <property type="entry name" value="C1.7:_P-type_atpase_like"/>
    <property type="match status" value="1"/>
</dbReference>
<dbReference type="AlphaFoldDB" id="A0A2S6NFY3"/>
<feature type="transmembrane region" description="Helical" evidence="12">
    <location>
        <begin position="812"/>
        <end position="829"/>
    </location>
</feature>
<dbReference type="InterPro" id="IPR008250">
    <property type="entry name" value="ATPase_P-typ_transduc_dom_A_sf"/>
</dbReference>
<evidence type="ECO:0000256" key="5">
    <source>
        <dbReference type="ARBA" id="ARBA00022723"/>
    </source>
</evidence>
<evidence type="ECO:0000256" key="7">
    <source>
        <dbReference type="ARBA" id="ARBA00022840"/>
    </source>
</evidence>
<protein>
    <submittedName>
        <fullName evidence="14">Plasma-membrane proton-efflux P-type ATPase</fullName>
    </submittedName>
</protein>
<dbReference type="GO" id="GO:0046872">
    <property type="term" value="F:metal ion binding"/>
    <property type="evidence" value="ECO:0007669"/>
    <property type="project" value="UniProtKB-KW"/>
</dbReference>
<dbReference type="Pfam" id="PF00702">
    <property type="entry name" value="Hydrolase"/>
    <property type="match status" value="1"/>
</dbReference>
<dbReference type="SUPFAM" id="SSF81665">
    <property type="entry name" value="Calcium ATPase, transmembrane domain M"/>
    <property type="match status" value="1"/>
</dbReference>
<dbReference type="CDD" id="cd02076">
    <property type="entry name" value="P-type_ATPase_H"/>
    <property type="match status" value="1"/>
</dbReference>
<dbReference type="InterPro" id="IPR036412">
    <property type="entry name" value="HAD-like_sf"/>
</dbReference>
<dbReference type="PRINTS" id="PR00120">
    <property type="entry name" value="HATPASE"/>
</dbReference>
<feature type="transmembrane region" description="Helical" evidence="12">
    <location>
        <begin position="753"/>
        <end position="772"/>
    </location>
</feature>
<dbReference type="Gene3D" id="2.70.150.10">
    <property type="entry name" value="Calcium-transporting ATPase, cytoplasmic transduction domain A"/>
    <property type="match status" value="1"/>
</dbReference>
<keyword evidence="6" id="KW-0547">Nucleotide-binding</keyword>
<feature type="transmembrane region" description="Helical" evidence="12">
    <location>
        <begin position="303"/>
        <end position="330"/>
    </location>
</feature>
<keyword evidence="11 12" id="KW-0472">Membrane</keyword>
<proteinExistence type="inferred from homology"/>
<name>A0A2S6NFY3_RHOGL</name>
<feature type="transmembrane region" description="Helical" evidence="12">
    <location>
        <begin position="656"/>
        <end position="679"/>
    </location>
</feature>
<evidence type="ECO:0000256" key="10">
    <source>
        <dbReference type="ARBA" id="ARBA00022989"/>
    </source>
</evidence>
<feature type="transmembrane region" description="Helical" evidence="12">
    <location>
        <begin position="6"/>
        <end position="23"/>
    </location>
</feature>
<evidence type="ECO:0000256" key="6">
    <source>
        <dbReference type="ARBA" id="ARBA00022741"/>
    </source>
</evidence>
<keyword evidence="8" id="KW-0460">Magnesium</keyword>
<keyword evidence="15" id="KW-1185">Reference proteome</keyword>
<dbReference type="FunFam" id="3.40.1110.10:FF:000005">
    <property type="entry name" value="Plasma membrane ATPase"/>
    <property type="match status" value="1"/>
</dbReference>
<dbReference type="InterPro" id="IPR023299">
    <property type="entry name" value="ATPase_P-typ_cyto_dom_N"/>
</dbReference>
<dbReference type="Gene3D" id="3.40.50.1000">
    <property type="entry name" value="HAD superfamily/HAD-like"/>
    <property type="match status" value="1"/>
</dbReference>
<dbReference type="SFLD" id="SFLDS00003">
    <property type="entry name" value="Haloacid_Dehalogenase"/>
    <property type="match status" value="1"/>
</dbReference>
<dbReference type="InterPro" id="IPR001757">
    <property type="entry name" value="P_typ_ATPase"/>
</dbReference>
<evidence type="ECO:0000256" key="9">
    <source>
        <dbReference type="ARBA" id="ARBA00022967"/>
    </source>
</evidence>
<dbReference type="PROSITE" id="PS00154">
    <property type="entry name" value="ATPASE_E1_E2"/>
    <property type="match status" value="1"/>
</dbReference>
<comment type="caution">
    <text evidence="14">The sequence shown here is derived from an EMBL/GenBank/DDBJ whole genome shotgun (WGS) entry which is preliminary data.</text>
</comment>
<comment type="subcellular location">
    <subcellularLocation>
        <location evidence="1">Membrane</location>
        <topology evidence="1">Multi-pass membrane protein</topology>
    </subcellularLocation>
</comment>
<organism evidence="14 15">
    <name type="scientific">Rhodopila globiformis</name>
    <name type="common">Rhodopseudomonas globiformis</name>
    <dbReference type="NCBI Taxonomy" id="1071"/>
    <lineage>
        <taxon>Bacteria</taxon>
        <taxon>Pseudomonadati</taxon>
        <taxon>Pseudomonadota</taxon>
        <taxon>Alphaproteobacteria</taxon>
        <taxon>Acetobacterales</taxon>
        <taxon>Acetobacteraceae</taxon>
        <taxon>Rhodopila</taxon>
    </lineage>
</organism>
<evidence type="ECO:0000256" key="1">
    <source>
        <dbReference type="ARBA" id="ARBA00004141"/>
    </source>
</evidence>
<dbReference type="InterPro" id="IPR004014">
    <property type="entry name" value="ATPase_P-typ_cation-transptr_N"/>
</dbReference>
<feature type="domain" description="Cation-transporting P-type ATPase N-terminal" evidence="13">
    <location>
        <begin position="47"/>
        <end position="119"/>
    </location>
</feature>
<dbReference type="SFLD" id="SFLDF00027">
    <property type="entry name" value="p-type_atpase"/>
    <property type="match status" value="1"/>
</dbReference>
<evidence type="ECO:0000259" key="13">
    <source>
        <dbReference type="SMART" id="SM00831"/>
    </source>
</evidence>
<evidence type="ECO:0000256" key="8">
    <source>
        <dbReference type="ARBA" id="ARBA00022842"/>
    </source>
</evidence>
<dbReference type="Pfam" id="PF00690">
    <property type="entry name" value="Cation_ATPase_N"/>
    <property type="match status" value="1"/>
</dbReference>
<dbReference type="NCBIfam" id="TIGR01647">
    <property type="entry name" value="ATPase-IIIA_H"/>
    <property type="match status" value="1"/>
</dbReference>
<dbReference type="EMBL" id="NHRY01000144">
    <property type="protein sequence ID" value="PPQ33500.1"/>
    <property type="molecule type" value="Genomic_DNA"/>
</dbReference>
<dbReference type="GO" id="GO:0005524">
    <property type="term" value="F:ATP binding"/>
    <property type="evidence" value="ECO:0007669"/>
    <property type="project" value="UniProtKB-KW"/>
</dbReference>
<dbReference type="Gene3D" id="3.40.1110.10">
    <property type="entry name" value="Calcium-transporting ATPase, cytoplasmic domain N"/>
    <property type="match status" value="1"/>
</dbReference>
<evidence type="ECO:0000256" key="12">
    <source>
        <dbReference type="SAM" id="Phobius"/>
    </source>
</evidence>
<dbReference type="FunFam" id="2.70.150.10:FF:000042">
    <property type="entry name" value="Plasma membrane ATPase"/>
    <property type="match status" value="1"/>
</dbReference>
<dbReference type="SUPFAM" id="SSF81653">
    <property type="entry name" value="Calcium ATPase, transduction domain A"/>
    <property type="match status" value="1"/>
</dbReference>
<dbReference type="PANTHER" id="PTHR42861">
    <property type="entry name" value="CALCIUM-TRANSPORTING ATPASE"/>
    <property type="match status" value="1"/>
</dbReference>
<dbReference type="OrthoDB" id="391538at2"/>
<comment type="similarity">
    <text evidence="2">Belongs to the cation transport ATPase (P-type) (TC 3.A.3) family. Type IIIA subfamily.</text>
</comment>
<dbReference type="NCBIfam" id="TIGR01494">
    <property type="entry name" value="ATPase_P-type"/>
    <property type="match status" value="2"/>
</dbReference>
<keyword evidence="9" id="KW-1278">Translocase</keyword>
<reference evidence="14 15" key="1">
    <citation type="journal article" date="2018" name="Arch. Microbiol.">
        <title>New insights into the metabolic potential of the phototrophic purple bacterium Rhodopila globiformis DSM 161(T) from its draft genome sequence and evidence for a vanadium-dependent nitrogenase.</title>
        <authorList>
            <person name="Imhoff J.F."/>
            <person name="Rahn T."/>
            <person name="Kunzel S."/>
            <person name="Neulinger S.C."/>
        </authorList>
    </citation>
    <scope>NUCLEOTIDE SEQUENCE [LARGE SCALE GENOMIC DNA]</scope>
    <source>
        <strain evidence="14 15">DSM 161</strain>
    </source>
</reference>
<dbReference type="InterPro" id="IPR044492">
    <property type="entry name" value="P_typ_ATPase_HD_dom"/>
</dbReference>
<keyword evidence="5" id="KW-0479">Metal-binding</keyword>
<keyword evidence="3" id="KW-0597">Phosphoprotein</keyword>
<feature type="transmembrane region" description="Helical" evidence="12">
    <location>
        <begin position="123"/>
        <end position="139"/>
    </location>
</feature>
<keyword evidence="4 12" id="KW-0812">Transmembrane</keyword>
<evidence type="ECO:0000256" key="2">
    <source>
        <dbReference type="ARBA" id="ARBA00008804"/>
    </source>
</evidence>
<dbReference type="PRINTS" id="PR00119">
    <property type="entry name" value="CATATPASE"/>
</dbReference>